<protein>
    <submittedName>
        <fullName evidence="1">Uncharacterized protein</fullName>
    </submittedName>
</protein>
<reference evidence="1 2" key="1">
    <citation type="journal article" date="2021" name="BMC Biol.">
        <title>Horizontally acquired antibacterial genes associated with adaptive radiation of ladybird beetles.</title>
        <authorList>
            <person name="Li H.S."/>
            <person name="Tang X.F."/>
            <person name="Huang Y.H."/>
            <person name="Xu Z.Y."/>
            <person name="Chen M.L."/>
            <person name="Du X.Y."/>
            <person name="Qiu B.Y."/>
            <person name="Chen P.T."/>
            <person name="Zhang W."/>
            <person name="Slipinski A."/>
            <person name="Escalona H.E."/>
            <person name="Waterhouse R.M."/>
            <person name="Zwick A."/>
            <person name="Pang H."/>
        </authorList>
    </citation>
    <scope>NUCLEOTIDE SEQUENCE [LARGE SCALE GENOMIC DNA]</scope>
    <source>
        <strain evidence="1">SYSU2018</strain>
    </source>
</reference>
<sequence>MDLLNLRTLEDRRKISDLTFTYKLLPGDILSLSYWKFKFPVRATRNSDLFQIPFHSTNYGLNNLPSRCVRLASEYGARGLEFIGTTLNKFNSFEEGLGSIQSII</sequence>
<accession>A0ABD2NK06</accession>
<keyword evidence="2" id="KW-1185">Reference proteome</keyword>
<evidence type="ECO:0000313" key="1">
    <source>
        <dbReference type="EMBL" id="KAL3278875.1"/>
    </source>
</evidence>
<dbReference type="EMBL" id="JABFTP020000124">
    <property type="protein sequence ID" value="KAL3278875.1"/>
    <property type="molecule type" value="Genomic_DNA"/>
</dbReference>
<dbReference type="AlphaFoldDB" id="A0ABD2NK06"/>
<evidence type="ECO:0000313" key="2">
    <source>
        <dbReference type="Proteomes" id="UP001516400"/>
    </source>
</evidence>
<name>A0ABD2NK06_9CUCU</name>
<comment type="caution">
    <text evidence="1">The sequence shown here is derived from an EMBL/GenBank/DDBJ whole genome shotgun (WGS) entry which is preliminary data.</text>
</comment>
<organism evidence="1 2">
    <name type="scientific">Cryptolaemus montrouzieri</name>
    <dbReference type="NCBI Taxonomy" id="559131"/>
    <lineage>
        <taxon>Eukaryota</taxon>
        <taxon>Metazoa</taxon>
        <taxon>Ecdysozoa</taxon>
        <taxon>Arthropoda</taxon>
        <taxon>Hexapoda</taxon>
        <taxon>Insecta</taxon>
        <taxon>Pterygota</taxon>
        <taxon>Neoptera</taxon>
        <taxon>Endopterygota</taxon>
        <taxon>Coleoptera</taxon>
        <taxon>Polyphaga</taxon>
        <taxon>Cucujiformia</taxon>
        <taxon>Coccinelloidea</taxon>
        <taxon>Coccinellidae</taxon>
        <taxon>Scymninae</taxon>
        <taxon>Scymnini</taxon>
        <taxon>Cryptolaemus</taxon>
    </lineage>
</organism>
<proteinExistence type="predicted"/>
<dbReference type="Proteomes" id="UP001516400">
    <property type="component" value="Unassembled WGS sequence"/>
</dbReference>
<gene>
    <name evidence="1" type="ORF">HHI36_016395</name>
</gene>